<dbReference type="NCBIfam" id="NF008877">
    <property type="entry name" value="PRK11913.1-2"/>
    <property type="match status" value="1"/>
</dbReference>
<dbReference type="CDD" id="cd00361">
    <property type="entry name" value="arom_aa_hydroxylase"/>
    <property type="match status" value="1"/>
</dbReference>
<evidence type="ECO:0000259" key="7">
    <source>
        <dbReference type="PROSITE" id="PS51410"/>
    </source>
</evidence>
<evidence type="ECO:0000256" key="1">
    <source>
        <dbReference type="ARBA" id="ARBA00001954"/>
    </source>
</evidence>
<dbReference type="InterPro" id="IPR001273">
    <property type="entry name" value="ArAA_hydroxylase"/>
</dbReference>
<name>A0ABQ2B610_9MICO</name>
<evidence type="ECO:0000256" key="6">
    <source>
        <dbReference type="ARBA" id="ARBA00023033"/>
    </source>
</evidence>
<keyword evidence="5" id="KW-0408">Iron</keyword>
<dbReference type="RefSeq" id="WP_188522978.1">
    <property type="nucleotide sequence ID" value="NZ_BMDG01000004.1"/>
</dbReference>
<dbReference type="PANTHER" id="PTHR11473:SF24">
    <property type="entry name" value="PHENYLALANINE-4-HYDROXYLASE"/>
    <property type="match status" value="1"/>
</dbReference>
<evidence type="ECO:0000256" key="5">
    <source>
        <dbReference type="ARBA" id="ARBA00023004"/>
    </source>
</evidence>
<gene>
    <name evidence="8" type="ORF">GCM10007368_14300</name>
</gene>
<dbReference type="Proteomes" id="UP000632535">
    <property type="component" value="Unassembled WGS sequence"/>
</dbReference>
<dbReference type="InterPro" id="IPR019774">
    <property type="entry name" value="Aromatic-AA_hydroxylase_C"/>
</dbReference>
<comment type="cofactor">
    <cofactor evidence="1">
        <name>Fe(2+)</name>
        <dbReference type="ChEBI" id="CHEBI:29033"/>
    </cofactor>
</comment>
<evidence type="ECO:0000313" key="8">
    <source>
        <dbReference type="EMBL" id="GGI07066.1"/>
    </source>
</evidence>
<accession>A0ABQ2B610</accession>
<dbReference type="PROSITE" id="PS51410">
    <property type="entry name" value="BH4_AAA_HYDROXYL_2"/>
    <property type="match status" value="1"/>
</dbReference>
<protein>
    <recommendedName>
        <fullName evidence="7">Biopterin-dependent aromatic amino acid hydroxylase family profile domain-containing protein</fullName>
    </recommendedName>
</protein>
<sequence length="298" mass="33074">MFEEGQLYAPVTEDENGVTVHLTDDHPGANDPEYRRRREVIAGPALRWRPGDPVPQVEYTDAENAIWRTVCAELAPKHERLAIRGFLEGKEALGLPTDRVPQLDEVSAGLQPLSGFRLHPAAGLVPLDQFYGSLADGVFHSTQYLRHGSQPLYTPEPDIIHEVVGHGNLLANPAIAEVKRRAGEAARRCETEAGLQFVADVFWFTIEFGVMYEDGELRAYGAGLLSSYGEIEEFRGATILPLDFYSMGTVEYDISHYQPTLFACDGMSELTERVGEFFAEFDDDTPGRLLAARNRTAS</sequence>
<proteinExistence type="inferred from homology"/>
<evidence type="ECO:0000256" key="3">
    <source>
        <dbReference type="ARBA" id="ARBA00022723"/>
    </source>
</evidence>
<evidence type="ECO:0000313" key="9">
    <source>
        <dbReference type="Proteomes" id="UP000632535"/>
    </source>
</evidence>
<reference evidence="9" key="1">
    <citation type="journal article" date="2019" name="Int. J. Syst. Evol. Microbiol.">
        <title>The Global Catalogue of Microorganisms (GCM) 10K type strain sequencing project: providing services to taxonomists for standard genome sequencing and annotation.</title>
        <authorList>
            <consortium name="The Broad Institute Genomics Platform"/>
            <consortium name="The Broad Institute Genome Sequencing Center for Infectious Disease"/>
            <person name="Wu L."/>
            <person name="Ma J."/>
        </authorList>
    </citation>
    <scope>NUCLEOTIDE SEQUENCE [LARGE SCALE GENOMIC DNA]</scope>
    <source>
        <strain evidence="9">CCM 8653</strain>
    </source>
</reference>
<dbReference type="Pfam" id="PF00351">
    <property type="entry name" value="Biopterin_H"/>
    <property type="match status" value="1"/>
</dbReference>
<dbReference type="InterPro" id="IPR036951">
    <property type="entry name" value="ArAA_hydroxylase_sf"/>
</dbReference>
<keyword evidence="9" id="KW-1185">Reference proteome</keyword>
<dbReference type="InterPro" id="IPR036329">
    <property type="entry name" value="Aro-AA_hydroxylase_C_sf"/>
</dbReference>
<dbReference type="EMBL" id="BMDG01000004">
    <property type="protein sequence ID" value="GGI07066.1"/>
    <property type="molecule type" value="Genomic_DNA"/>
</dbReference>
<comment type="similarity">
    <text evidence="2">Belongs to the biopterin-dependent aromatic amino acid hydroxylase family.</text>
</comment>
<dbReference type="Gene3D" id="1.10.800.10">
    <property type="entry name" value="Aromatic amino acid hydroxylase"/>
    <property type="match status" value="1"/>
</dbReference>
<keyword evidence="6" id="KW-0503">Monooxygenase</keyword>
<organism evidence="8 9">
    <name type="scientific">Isoptericola cucumis</name>
    <dbReference type="NCBI Taxonomy" id="1776856"/>
    <lineage>
        <taxon>Bacteria</taxon>
        <taxon>Bacillati</taxon>
        <taxon>Actinomycetota</taxon>
        <taxon>Actinomycetes</taxon>
        <taxon>Micrococcales</taxon>
        <taxon>Promicromonosporaceae</taxon>
        <taxon>Isoptericola</taxon>
    </lineage>
</organism>
<evidence type="ECO:0000256" key="4">
    <source>
        <dbReference type="ARBA" id="ARBA00023002"/>
    </source>
</evidence>
<feature type="domain" description="Biopterin-dependent aromatic amino acid hydroxylase family profile" evidence="7">
    <location>
        <begin position="1"/>
        <end position="298"/>
    </location>
</feature>
<dbReference type="PRINTS" id="PR00372">
    <property type="entry name" value="FYWHYDRXLASE"/>
</dbReference>
<dbReference type="PANTHER" id="PTHR11473">
    <property type="entry name" value="AROMATIC AMINO ACID HYDROXYLASE"/>
    <property type="match status" value="1"/>
</dbReference>
<keyword evidence="4" id="KW-0560">Oxidoreductase</keyword>
<evidence type="ECO:0000256" key="2">
    <source>
        <dbReference type="ARBA" id="ARBA00009712"/>
    </source>
</evidence>
<comment type="caution">
    <text evidence="8">The sequence shown here is derived from an EMBL/GenBank/DDBJ whole genome shotgun (WGS) entry which is preliminary data.</text>
</comment>
<dbReference type="SUPFAM" id="SSF56534">
    <property type="entry name" value="Aromatic aminoacid monoxygenases, catalytic and oligomerization domains"/>
    <property type="match status" value="1"/>
</dbReference>
<keyword evidence="3" id="KW-0479">Metal-binding</keyword>